<comment type="caution">
    <text evidence="3">The sequence shown here is derived from an EMBL/GenBank/DDBJ whole genome shotgun (WGS) entry which is preliminary data.</text>
</comment>
<dbReference type="InterPro" id="IPR009057">
    <property type="entry name" value="Homeodomain-like_sf"/>
</dbReference>
<dbReference type="Proteomes" id="UP000271272">
    <property type="component" value="Unassembled WGS sequence"/>
</dbReference>
<dbReference type="SUPFAM" id="SSF46689">
    <property type="entry name" value="Homeodomain-like"/>
    <property type="match status" value="1"/>
</dbReference>
<dbReference type="NCBIfam" id="NF033545">
    <property type="entry name" value="transpos_IS630"/>
    <property type="match status" value="1"/>
</dbReference>
<dbReference type="OrthoDB" id="3252892at2"/>
<dbReference type="Pfam" id="PF13592">
    <property type="entry name" value="HTH_33"/>
    <property type="match status" value="1"/>
</dbReference>
<evidence type="ECO:0000259" key="2">
    <source>
        <dbReference type="Pfam" id="PF13592"/>
    </source>
</evidence>
<evidence type="ECO:0000313" key="4">
    <source>
        <dbReference type="Proteomes" id="UP000271272"/>
    </source>
</evidence>
<evidence type="ECO:0000259" key="1">
    <source>
        <dbReference type="Pfam" id="PF13358"/>
    </source>
</evidence>
<evidence type="ECO:0000313" key="3">
    <source>
        <dbReference type="EMBL" id="RRD30121.1"/>
    </source>
</evidence>
<keyword evidence="4" id="KW-1185">Reference proteome</keyword>
<reference evidence="3 4" key="1">
    <citation type="submission" date="2018-11" db="EMBL/GenBank/DDBJ databases">
        <title>Genomes From Bacteria Associated with the Canine Oral Cavity: a Test Case for Automated Genome-Based Taxonomic Assignment.</title>
        <authorList>
            <person name="Coil D.A."/>
            <person name="Jospin G."/>
            <person name="Darling A.E."/>
            <person name="Wallis C."/>
            <person name="Davis I.J."/>
            <person name="Harris S."/>
            <person name="Eisen J.A."/>
            <person name="Holcombe L.J."/>
            <person name="O'Flynn C."/>
        </authorList>
    </citation>
    <scope>NUCLEOTIDE SEQUENCE [LARGE SCALE GENOMIC DNA]</scope>
    <source>
        <strain evidence="3 4">OH5050</strain>
    </source>
</reference>
<sequence length="355" mass="40513">MRVDVTSEEREVLLRWKKRNDTLILVRLKAEAVLYASRGVDTGIISEMVDRTARTVREWLSDWRRSRLCSVVSGHAGNQNAAKLTRDQKAQLEEALRLPPEQSGIKAQFWDVPALRDVVQARFGVQYASNSSYQLLMRFLGMSFKLAGPFDKRRDEEAITQRMAQIRQEVADLLAGGWEVCTVDEVRIEHEAETRRMWLPKGERTKIHVDRTRSAHSFFGALSLRSKKMKVYPIEGNQNAEQIILALARLIRETGANKIAVVLDNAAFHHARALKEMIEPGGQFESLRLIYLPPYAPDHNPTEHVWNAAKASIANIQKDTPENTCAAFIDYINSRTFDYDFEHLPIKTQTNDLVS</sequence>
<dbReference type="GO" id="GO:0003676">
    <property type="term" value="F:nucleic acid binding"/>
    <property type="evidence" value="ECO:0007669"/>
    <property type="project" value="InterPro"/>
</dbReference>
<dbReference type="Pfam" id="PF13358">
    <property type="entry name" value="DDE_3"/>
    <property type="match status" value="1"/>
</dbReference>
<accession>A0A3P1V7L0</accession>
<name>A0A3P1V7L0_9ACTO</name>
<feature type="domain" description="Tc1-like transposase DDE" evidence="1">
    <location>
        <begin position="180"/>
        <end position="315"/>
    </location>
</feature>
<feature type="domain" description="Winged helix-turn helix" evidence="2">
    <location>
        <begin position="108"/>
        <end position="161"/>
    </location>
</feature>
<gene>
    <name evidence="3" type="ORF">EII10_03340</name>
</gene>
<dbReference type="InterPro" id="IPR036397">
    <property type="entry name" value="RNaseH_sf"/>
</dbReference>
<dbReference type="InterPro" id="IPR047655">
    <property type="entry name" value="Transpos_IS630-like"/>
</dbReference>
<dbReference type="EMBL" id="RQZC01000003">
    <property type="protein sequence ID" value="RRD30121.1"/>
    <property type="molecule type" value="Genomic_DNA"/>
</dbReference>
<dbReference type="Gene3D" id="3.30.420.10">
    <property type="entry name" value="Ribonuclease H-like superfamily/Ribonuclease H"/>
    <property type="match status" value="1"/>
</dbReference>
<dbReference type="RefSeq" id="WP_124933100.1">
    <property type="nucleotide sequence ID" value="NZ_RQZC01000003.1"/>
</dbReference>
<protein>
    <submittedName>
        <fullName evidence="3">IS630 family transposase</fullName>
    </submittedName>
</protein>
<dbReference type="AlphaFoldDB" id="A0A3P1V7L0"/>
<dbReference type="InterPro" id="IPR025959">
    <property type="entry name" value="Winged_HTH_dom"/>
</dbReference>
<organism evidence="3 4">
    <name type="scientific">Actinomyces bowdenii</name>
    <dbReference type="NCBI Taxonomy" id="131109"/>
    <lineage>
        <taxon>Bacteria</taxon>
        <taxon>Bacillati</taxon>
        <taxon>Actinomycetota</taxon>
        <taxon>Actinomycetes</taxon>
        <taxon>Actinomycetales</taxon>
        <taxon>Actinomycetaceae</taxon>
        <taxon>Actinomyces</taxon>
    </lineage>
</organism>
<dbReference type="InterPro" id="IPR038717">
    <property type="entry name" value="Tc1-like_DDE_dom"/>
</dbReference>
<proteinExistence type="predicted"/>